<sequence length="105" mass="11101">MAKYIFLATYSDEGTKGLVDGDSDRAAAMEVLCNSVGAKLISVDITRGEYDVCIMVEADSFAQIAAMSLKARASGAADKFVTLEAVDIEEIRSIAKGVQYTPPSG</sequence>
<protein>
    <submittedName>
        <fullName evidence="1">Uncharacterized conserved protein</fullName>
    </submittedName>
</protein>
<proteinExistence type="predicted"/>
<organism evidence="1">
    <name type="scientific">uncultured nuHF2 cluster bacterium HF0500_39O04</name>
    <dbReference type="NCBI Taxonomy" id="723590"/>
    <lineage>
        <taxon>Bacteria</taxon>
        <taxon>environmental samples</taxon>
    </lineage>
</organism>
<reference evidence="1" key="1">
    <citation type="submission" date="2010-01" db="EMBL/GenBank/DDBJ databases">
        <title>Genome fragments of uncultured bacteria from the North Pacific subtropical Gyre.</title>
        <authorList>
            <person name="Pham V.D."/>
            <person name="Delong E.F."/>
        </authorList>
    </citation>
    <scope>NUCLEOTIDE SEQUENCE</scope>
</reference>
<accession>E7C6B0</accession>
<dbReference type="AlphaFoldDB" id="E7C6B0"/>
<evidence type="ECO:0000313" key="1">
    <source>
        <dbReference type="EMBL" id="ADI22984.1"/>
    </source>
</evidence>
<dbReference type="EMBL" id="GU568002">
    <property type="protein sequence ID" value="ADI22984.1"/>
    <property type="molecule type" value="Genomic_DNA"/>
</dbReference>
<dbReference type="InterPro" id="IPR014845">
    <property type="entry name" value="GYD/TTHA1554"/>
</dbReference>
<dbReference type="Pfam" id="PF08734">
    <property type="entry name" value="GYD"/>
    <property type="match status" value="1"/>
</dbReference>
<name>E7C6B0_9BACT</name>